<protein>
    <submittedName>
        <fullName evidence="2">Uncharacterized protein</fullName>
    </submittedName>
</protein>
<dbReference type="EMBL" id="GG697241">
    <property type="protein sequence ID" value="EET89589.1"/>
    <property type="molecule type" value="Genomic_DNA"/>
</dbReference>
<keyword evidence="3" id="KW-1185">Reference proteome</keyword>
<dbReference type="Gene3D" id="3.30.1380.20">
    <property type="entry name" value="Trafficking protein particle complex subunit 3"/>
    <property type="match status" value="1"/>
</dbReference>
<sequence length="383" mass="42178">MASSKKSGKKDKVRKSKARRKASSAARKIHANSKITHAPKKRQNPKKLASGSTPKKALHQIPSAAASTTNTQNGLTDIMINNIIKSVPEAQVDRNAILLNHVLMNLTKGMRRVSYHSGFAIGVKVSGGYGSIYKDKHAALSDLTDFIEKIGYASASHEIYRDGKISFFIRSNKGQNIGMNLHSFEAGIISGFLTAITGVYSKVSEQRCQNNDSDLCVFTVSNTADYEADLPIEPKGLLERLASSLYSDLSRNDLSNSAKFSESYYYMLNKVVSDKAYLEYMKDSVRYVGGILGDKILSVYGRDDKSYGKCLQSSVKLLNLGKLSIKNSKNYPVELSFDTINSRQELIEISLALISGMSPDRDSTIEAVQEIKGGTYTIRLNKK</sequence>
<feature type="region of interest" description="Disordered" evidence="1">
    <location>
        <begin position="1"/>
        <end position="68"/>
    </location>
</feature>
<dbReference type="InterPro" id="IPR024096">
    <property type="entry name" value="NO_sig/Golgi_transp_ligand-bd"/>
</dbReference>
<evidence type="ECO:0000313" key="2">
    <source>
        <dbReference type="EMBL" id="EET89589.1"/>
    </source>
</evidence>
<organism evidence="2 3">
    <name type="scientific">Candidatus Micrarchaeum acidiphilum ARMAN-2</name>
    <dbReference type="NCBI Taxonomy" id="425595"/>
    <lineage>
        <taxon>Archaea</taxon>
        <taxon>Candidatus Micrarchaeota</taxon>
        <taxon>Candidatus Micrarchaeia</taxon>
        <taxon>Candidatus Micrarchaeales</taxon>
        <taxon>Candidatus Micrarchaeaceae</taxon>
        <taxon>Candidatus Micrarchaeum</taxon>
    </lineage>
</organism>
<evidence type="ECO:0000256" key="1">
    <source>
        <dbReference type="SAM" id="MobiDB-lite"/>
    </source>
</evidence>
<accession>C7DI15</accession>
<dbReference type="SUPFAM" id="SSF111126">
    <property type="entry name" value="Ligand-binding domain in the NO signalling and Golgi transport"/>
    <property type="match status" value="1"/>
</dbReference>
<reference evidence="2 3" key="2">
    <citation type="journal article" date="2010" name="Proc. Natl. Acad. Sci. U.S.A.">
        <title>Enigmatic, ultrasmall, uncultivated Archaea.</title>
        <authorList>
            <person name="Baker B.J."/>
            <person name="Comolli L.R."/>
            <person name="Dick G.J."/>
            <person name="Hauser L.J."/>
            <person name="Hyatt D."/>
            <person name="Dill B.D."/>
            <person name="Land M.L."/>
            <person name="Verberkmoes N.C."/>
            <person name="Hettich R.L."/>
            <person name="Banfield J.F."/>
        </authorList>
    </citation>
    <scope>NUCLEOTIDE SEQUENCE [LARGE SCALE GENOMIC DNA]</scope>
    <source>
        <strain evidence="2">ARMAN-2</strain>
    </source>
</reference>
<reference evidence="2 3" key="1">
    <citation type="journal article" date="2009" name="Genome Biol.">
        <title>Community-wide analysis of microbial genome sequence signatures.</title>
        <authorList>
            <person name="Dick G.J."/>
            <person name="Andersson A.F."/>
            <person name="Baker B.J."/>
            <person name="Simmons S.L."/>
            <person name="Thomas B.C."/>
            <person name="Yelton A.P."/>
            <person name="Banfield J.F."/>
        </authorList>
    </citation>
    <scope>NUCLEOTIDE SEQUENCE [LARGE SCALE GENOMIC DNA]</scope>
    <source>
        <strain evidence="2">ARMAN-2</strain>
    </source>
</reference>
<feature type="compositionally biased region" description="Basic residues" evidence="1">
    <location>
        <begin position="1"/>
        <end position="45"/>
    </location>
</feature>
<evidence type="ECO:0000313" key="3">
    <source>
        <dbReference type="Proteomes" id="UP000332487"/>
    </source>
</evidence>
<name>C7DI15_MICA2</name>
<gene>
    <name evidence="2" type="ORF">UNLARM2_0707</name>
</gene>
<dbReference type="AlphaFoldDB" id="C7DI15"/>
<dbReference type="Proteomes" id="UP000332487">
    <property type="component" value="Unassembled WGS sequence"/>
</dbReference>
<proteinExistence type="predicted"/>